<name>A0A9Q8QQS1_9HYPO</name>
<dbReference type="RefSeq" id="XP_047847626.1">
    <property type="nucleotide sequence ID" value="XM_047991614.1"/>
</dbReference>
<accession>A0A9Q8QQS1</accession>
<evidence type="ECO:0000313" key="2">
    <source>
        <dbReference type="EMBL" id="UNI24145.1"/>
    </source>
</evidence>
<reference evidence="2" key="1">
    <citation type="submission" date="2021-11" db="EMBL/GenBank/DDBJ databases">
        <title>Purpureocillium_takamizusanense_genome.</title>
        <authorList>
            <person name="Nguyen N.-H."/>
        </authorList>
    </citation>
    <scope>NUCLEOTIDE SEQUENCE</scope>
    <source>
        <strain evidence="2">PT3</strain>
    </source>
</reference>
<dbReference type="EMBL" id="CP086364">
    <property type="protein sequence ID" value="UNI24145.1"/>
    <property type="molecule type" value="Genomic_DNA"/>
</dbReference>
<organism evidence="2 3">
    <name type="scientific">Purpureocillium takamizusanense</name>
    <dbReference type="NCBI Taxonomy" id="2060973"/>
    <lineage>
        <taxon>Eukaryota</taxon>
        <taxon>Fungi</taxon>
        <taxon>Dikarya</taxon>
        <taxon>Ascomycota</taxon>
        <taxon>Pezizomycotina</taxon>
        <taxon>Sordariomycetes</taxon>
        <taxon>Hypocreomycetidae</taxon>
        <taxon>Hypocreales</taxon>
        <taxon>Ophiocordycipitaceae</taxon>
        <taxon>Purpureocillium</taxon>
    </lineage>
</organism>
<proteinExistence type="predicted"/>
<dbReference type="AlphaFoldDB" id="A0A9Q8QQS1"/>
<feature type="region of interest" description="Disordered" evidence="1">
    <location>
        <begin position="409"/>
        <end position="450"/>
    </location>
</feature>
<feature type="compositionally biased region" description="Basic and acidic residues" evidence="1">
    <location>
        <begin position="441"/>
        <end position="450"/>
    </location>
</feature>
<dbReference type="Proteomes" id="UP000829364">
    <property type="component" value="Chromosome 11"/>
</dbReference>
<sequence>MAHHLEKRARMGECEQASHVDLVGPYINHLQTARPPIADDEYLLDQLGVVDLQFDDDWTQEEEDRVLSQWVGSADSVALKAYALCNLGKPMSDLWRITAHVMRRTPVNIISPGFGLRYLAPLGRGACWTPSFSIALGKLVVHPVWECNYENLVRAIQFAVACRTQERGCWNFLRHRFCPVQEEMTYVFAAGKAGRTPEVVLEMCIRGRQVSEDLAFLRHLGPYAVSRGHGQLGASSASAGNETETRTLSVRFSDLEIILEALNSFKVVGVPRYAHSDLYYAAYLHAPNMQPPFSRERILDMYEAACLDQLRFVAMCSKAMSDSSCNVSEHDNHFLPQAADRDVTPAMERLLLEATGNPQPTQVPLGADTVSSQASDVLPGATLELSSMSSDVSGECGESVGYREPLPARETLASPAPPTDAPAIGMTAPVPVQEDSSQEQGARRPEGLTDEIRFQRRTRDHLLNYL</sequence>
<dbReference type="GeneID" id="72071863"/>
<keyword evidence="3" id="KW-1185">Reference proteome</keyword>
<gene>
    <name evidence="2" type="ORF">JDV02_009918</name>
</gene>
<evidence type="ECO:0000313" key="3">
    <source>
        <dbReference type="Proteomes" id="UP000829364"/>
    </source>
</evidence>
<dbReference type="KEGG" id="ptkz:JDV02_009918"/>
<protein>
    <submittedName>
        <fullName evidence="2">Uncharacterized protein</fullName>
    </submittedName>
</protein>
<dbReference type="OrthoDB" id="4754366at2759"/>
<evidence type="ECO:0000256" key="1">
    <source>
        <dbReference type="SAM" id="MobiDB-lite"/>
    </source>
</evidence>